<dbReference type="Pfam" id="PF00213">
    <property type="entry name" value="OSCP"/>
    <property type="match status" value="1"/>
</dbReference>
<dbReference type="PROSITE" id="PS00389">
    <property type="entry name" value="ATPASE_DELTA"/>
    <property type="match status" value="1"/>
</dbReference>
<comment type="similarity">
    <text evidence="7">Belongs to the ATPase delta chain family.</text>
</comment>
<dbReference type="PANTHER" id="PTHR11910">
    <property type="entry name" value="ATP SYNTHASE DELTA CHAIN"/>
    <property type="match status" value="1"/>
</dbReference>
<gene>
    <name evidence="7" type="primary">atpH</name>
    <name evidence="8" type="ORF">SAMN05443549_101597</name>
</gene>
<dbReference type="Gene3D" id="1.10.520.20">
    <property type="entry name" value="N-terminal domain of the delta subunit of the F1F0-ATP synthase"/>
    <property type="match status" value="1"/>
</dbReference>
<comment type="function">
    <text evidence="7">This protein is part of the stalk that links CF(0) to CF(1). It either transmits conformational changes from CF(0) to CF(1) or is implicated in proton conduction.</text>
</comment>
<protein>
    <recommendedName>
        <fullName evidence="7">ATP synthase subunit delta</fullName>
    </recommendedName>
    <alternativeName>
        <fullName evidence="7">ATP synthase F(1) sector subunit delta</fullName>
    </alternativeName>
    <alternativeName>
        <fullName evidence="7">F-type ATPase subunit delta</fullName>
        <shortName evidence="7">F-ATPase subunit delta</shortName>
    </alternativeName>
</protein>
<keyword evidence="6 7" id="KW-0066">ATP synthesis</keyword>
<dbReference type="HAMAP" id="MF_01416">
    <property type="entry name" value="ATP_synth_delta_bact"/>
    <property type="match status" value="1"/>
</dbReference>
<dbReference type="EMBL" id="FQWB01000001">
    <property type="protein sequence ID" value="SHF85809.1"/>
    <property type="molecule type" value="Genomic_DNA"/>
</dbReference>
<evidence type="ECO:0000256" key="2">
    <source>
        <dbReference type="ARBA" id="ARBA00022448"/>
    </source>
</evidence>
<keyword evidence="7" id="KW-0139">CF(1)</keyword>
<dbReference type="OrthoDB" id="9802471at2"/>
<dbReference type="InterPro" id="IPR000711">
    <property type="entry name" value="ATPase_OSCP/dsu"/>
</dbReference>
<dbReference type="GO" id="GO:0005886">
    <property type="term" value="C:plasma membrane"/>
    <property type="evidence" value="ECO:0007669"/>
    <property type="project" value="UniProtKB-SubCell"/>
</dbReference>
<comment type="function">
    <text evidence="7">F(1)F(0) ATP synthase produces ATP from ADP in the presence of a proton or sodium gradient. F-type ATPases consist of two structural domains, F(1) containing the extramembraneous catalytic core and F(0) containing the membrane proton channel, linked together by a central stalk and a peripheral stalk. During catalysis, ATP synthesis in the catalytic domain of F(1) is coupled via a rotary mechanism of the central stalk subunits to proton translocation.</text>
</comment>
<evidence type="ECO:0000256" key="1">
    <source>
        <dbReference type="ARBA" id="ARBA00004370"/>
    </source>
</evidence>
<evidence type="ECO:0000256" key="3">
    <source>
        <dbReference type="ARBA" id="ARBA00022781"/>
    </source>
</evidence>
<name>A0A1M5F2Q8_9FLAO</name>
<dbReference type="SUPFAM" id="SSF47928">
    <property type="entry name" value="N-terminal domain of the delta subunit of the F1F0-ATP synthase"/>
    <property type="match status" value="1"/>
</dbReference>
<keyword evidence="4 7" id="KW-0406">Ion transport</keyword>
<evidence type="ECO:0000256" key="7">
    <source>
        <dbReference type="HAMAP-Rule" id="MF_01416"/>
    </source>
</evidence>
<evidence type="ECO:0000256" key="4">
    <source>
        <dbReference type="ARBA" id="ARBA00023065"/>
    </source>
</evidence>
<sequence length="178" mass="19354">MSSTRAAIRYAKAILEIADSKKVAAEVSADMALIASTIKGNAELDKFIQSPVIKVEQKENALLEVFATANAVTKSLFHLLLENKRFEILEAIALEYNKLFDIMNGVEVAKVTTAIPMDAALEAKVSAKIATLSTSKKITIENTVDASIIGGFILRIGDKQYNASIANRLQVLKRELSN</sequence>
<keyword evidence="3 7" id="KW-0375">Hydrogen ion transport</keyword>
<dbReference type="InterPro" id="IPR026015">
    <property type="entry name" value="ATP_synth_OSCP/delta_N_sf"/>
</dbReference>
<organism evidence="8 9">
    <name type="scientific">Flavobacterium fluvii</name>
    <dbReference type="NCBI Taxonomy" id="468056"/>
    <lineage>
        <taxon>Bacteria</taxon>
        <taxon>Pseudomonadati</taxon>
        <taxon>Bacteroidota</taxon>
        <taxon>Flavobacteriia</taxon>
        <taxon>Flavobacteriales</taxon>
        <taxon>Flavobacteriaceae</taxon>
        <taxon>Flavobacterium</taxon>
    </lineage>
</organism>
<dbReference type="STRING" id="468056.SAMN05443549_101597"/>
<dbReference type="PRINTS" id="PR00125">
    <property type="entry name" value="ATPASEDELTA"/>
</dbReference>
<proteinExistence type="inferred from homology"/>
<dbReference type="RefSeq" id="WP_073367800.1">
    <property type="nucleotide sequence ID" value="NZ_FQWB01000001.1"/>
</dbReference>
<dbReference type="Proteomes" id="UP000184516">
    <property type="component" value="Unassembled WGS sequence"/>
</dbReference>
<keyword evidence="9" id="KW-1185">Reference proteome</keyword>
<keyword evidence="5 7" id="KW-0472">Membrane</keyword>
<comment type="subcellular location">
    <subcellularLocation>
        <location evidence="7">Cell membrane</location>
        <topology evidence="7">Peripheral membrane protein</topology>
    </subcellularLocation>
    <subcellularLocation>
        <location evidence="1">Membrane</location>
    </subcellularLocation>
</comment>
<evidence type="ECO:0000256" key="6">
    <source>
        <dbReference type="ARBA" id="ARBA00023310"/>
    </source>
</evidence>
<evidence type="ECO:0000313" key="8">
    <source>
        <dbReference type="EMBL" id="SHF85809.1"/>
    </source>
</evidence>
<reference evidence="9" key="1">
    <citation type="submission" date="2016-11" db="EMBL/GenBank/DDBJ databases">
        <authorList>
            <person name="Varghese N."/>
            <person name="Submissions S."/>
        </authorList>
    </citation>
    <scope>NUCLEOTIDE SEQUENCE [LARGE SCALE GENOMIC DNA]</scope>
    <source>
        <strain evidence="9">DSM 19978</strain>
    </source>
</reference>
<dbReference type="InterPro" id="IPR020781">
    <property type="entry name" value="ATPase_OSCP/d_CS"/>
</dbReference>
<keyword evidence="2 7" id="KW-0813">Transport</keyword>
<keyword evidence="7" id="KW-1003">Cell membrane</keyword>
<dbReference type="GO" id="GO:0046933">
    <property type="term" value="F:proton-transporting ATP synthase activity, rotational mechanism"/>
    <property type="evidence" value="ECO:0007669"/>
    <property type="project" value="UniProtKB-UniRule"/>
</dbReference>
<evidence type="ECO:0000313" key="9">
    <source>
        <dbReference type="Proteomes" id="UP000184516"/>
    </source>
</evidence>
<dbReference type="GO" id="GO:0045259">
    <property type="term" value="C:proton-transporting ATP synthase complex"/>
    <property type="evidence" value="ECO:0007669"/>
    <property type="project" value="UniProtKB-KW"/>
</dbReference>
<accession>A0A1M5F2Q8</accession>
<dbReference type="AlphaFoldDB" id="A0A1M5F2Q8"/>
<dbReference type="NCBIfam" id="TIGR01145">
    <property type="entry name" value="ATP_synt_delta"/>
    <property type="match status" value="1"/>
</dbReference>
<evidence type="ECO:0000256" key="5">
    <source>
        <dbReference type="ARBA" id="ARBA00023136"/>
    </source>
</evidence>